<feature type="transmembrane region" description="Helical" evidence="2">
    <location>
        <begin position="357"/>
        <end position="376"/>
    </location>
</feature>
<evidence type="ECO:0000313" key="4">
    <source>
        <dbReference type="Proteomes" id="UP000824190"/>
    </source>
</evidence>
<evidence type="ECO:0000256" key="1">
    <source>
        <dbReference type="SAM" id="MobiDB-lite"/>
    </source>
</evidence>
<evidence type="ECO:0000313" key="3">
    <source>
        <dbReference type="EMBL" id="HIW90930.1"/>
    </source>
</evidence>
<reference evidence="3" key="2">
    <citation type="submission" date="2021-04" db="EMBL/GenBank/DDBJ databases">
        <authorList>
            <person name="Gilroy R."/>
        </authorList>
    </citation>
    <scope>NUCLEOTIDE SEQUENCE</scope>
    <source>
        <strain evidence="3">CHK32-1732</strain>
    </source>
</reference>
<proteinExistence type="predicted"/>
<feature type="transmembrane region" description="Helical" evidence="2">
    <location>
        <begin position="331"/>
        <end position="351"/>
    </location>
</feature>
<feature type="transmembrane region" description="Helical" evidence="2">
    <location>
        <begin position="302"/>
        <end position="324"/>
    </location>
</feature>
<dbReference type="Proteomes" id="UP000824190">
    <property type="component" value="Unassembled WGS sequence"/>
</dbReference>
<feature type="compositionally biased region" description="Basic and acidic residues" evidence="1">
    <location>
        <begin position="47"/>
        <end position="57"/>
    </location>
</feature>
<feature type="compositionally biased region" description="Low complexity" evidence="1">
    <location>
        <begin position="58"/>
        <end position="84"/>
    </location>
</feature>
<reference evidence="3" key="1">
    <citation type="journal article" date="2021" name="PeerJ">
        <title>Extensive microbial diversity within the chicken gut microbiome revealed by metagenomics and culture.</title>
        <authorList>
            <person name="Gilroy R."/>
            <person name="Ravi A."/>
            <person name="Getino M."/>
            <person name="Pursley I."/>
            <person name="Horton D.L."/>
            <person name="Alikhan N.F."/>
            <person name="Baker D."/>
            <person name="Gharbi K."/>
            <person name="Hall N."/>
            <person name="Watson M."/>
            <person name="Adriaenssens E.M."/>
            <person name="Foster-Nyarko E."/>
            <person name="Jarju S."/>
            <person name="Secka A."/>
            <person name="Antonio M."/>
            <person name="Oren A."/>
            <person name="Chaudhuri R.R."/>
            <person name="La Ragione R."/>
            <person name="Hildebrand F."/>
            <person name="Pallen M.J."/>
        </authorList>
    </citation>
    <scope>NUCLEOTIDE SEQUENCE</scope>
    <source>
        <strain evidence="3">CHK32-1732</strain>
    </source>
</reference>
<accession>A0A9D1ULL7</accession>
<keyword evidence="2" id="KW-0472">Membrane</keyword>
<keyword evidence="2" id="KW-1133">Transmembrane helix</keyword>
<dbReference type="AlphaFoldDB" id="A0A9D1ULL7"/>
<feature type="compositionally biased region" description="Acidic residues" evidence="1">
    <location>
        <begin position="155"/>
        <end position="204"/>
    </location>
</feature>
<name>A0A9D1ULL7_9CORY</name>
<protein>
    <recommendedName>
        <fullName evidence="5">Transmembrane protein</fullName>
    </recommendedName>
</protein>
<feature type="compositionally biased region" description="Acidic residues" evidence="1">
    <location>
        <begin position="139"/>
        <end position="148"/>
    </location>
</feature>
<sequence length="379" mass="38985">MSEKLTVAELLARNAKEGGRAERPRRRRTLEEGGVSVSELTGSIPVVRDEDIEHDGAHQGQDADAEAAADAADAAPEQVEAAQPTVQDAQAEPVVEVQDEAVSGLELEKDVESGTPAEQSYPGLFSHDTDDTTIIPVAGEDDPGDEVSGETTGDLSEDVADAEAPVFEDDLETDTGVEAETETFTADADDTADVDDAADSEEDSTSVFPSVGATAAGATAAGATAVGVSALAGDRSESVEGAAEFSGDDHETDAAADVDVASDEVAADTDAAVDTDADVDEVEAADDEIIEYEDDAVSWPAMIGQAALAVVVGVIIFFGFTLLWDKLAAGLVLAMAAVVTLICVGLVHALLRHRDALILILALVVGIALTVGPRLIMSI</sequence>
<evidence type="ECO:0008006" key="5">
    <source>
        <dbReference type="Google" id="ProtNLM"/>
    </source>
</evidence>
<organism evidence="3 4">
    <name type="scientific">Candidatus Corynebacterium avicola</name>
    <dbReference type="NCBI Taxonomy" id="2838527"/>
    <lineage>
        <taxon>Bacteria</taxon>
        <taxon>Bacillati</taxon>
        <taxon>Actinomycetota</taxon>
        <taxon>Actinomycetes</taxon>
        <taxon>Mycobacteriales</taxon>
        <taxon>Corynebacteriaceae</taxon>
        <taxon>Corynebacterium</taxon>
    </lineage>
</organism>
<comment type="caution">
    <text evidence="3">The sequence shown here is derived from an EMBL/GenBank/DDBJ whole genome shotgun (WGS) entry which is preliminary data.</text>
</comment>
<dbReference type="EMBL" id="DXGC01000043">
    <property type="protein sequence ID" value="HIW90930.1"/>
    <property type="molecule type" value="Genomic_DNA"/>
</dbReference>
<feature type="region of interest" description="Disordered" evidence="1">
    <location>
        <begin position="12"/>
        <end position="208"/>
    </location>
</feature>
<gene>
    <name evidence="3" type="ORF">H9870_04625</name>
</gene>
<evidence type="ECO:0000256" key="2">
    <source>
        <dbReference type="SAM" id="Phobius"/>
    </source>
</evidence>
<keyword evidence="2" id="KW-0812">Transmembrane</keyword>